<evidence type="ECO:0000256" key="7">
    <source>
        <dbReference type="ARBA" id="ARBA00022737"/>
    </source>
</evidence>
<dbReference type="GO" id="GO:0005524">
    <property type="term" value="F:ATP binding"/>
    <property type="evidence" value="ECO:0007669"/>
    <property type="project" value="InterPro"/>
</dbReference>
<dbReference type="Pfam" id="PF00069">
    <property type="entry name" value="Pkinase"/>
    <property type="match status" value="1"/>
</dbReference>
<dbReference type="Pfam" id="PF08263">
    <property type="entry name" value="LRRNT_2"/>
    <property type="match status" value="1"/>
</dbReference>
<keyword evidence="6 13" id="KW-0732">Signal</keyword>
<dbReference type="InterPro" id="IPR001611">
    <property type="entry name" value="Leu-rich_rpt"/>
</dbReference>
<sequence>MTSSIAINLPFFTFSLLLALLCSVSSALNRDGVLLLSFKYSIIDDPLSVLQTWNYDDATPCAWTGVTCTDLRVTDLVLPKSQLLGSISPDLGLIERLRHVDLSNNFLNGSLPDSFFGSNELQVISLSGNEISGGLPESIGGMKGLQVLNLSDNALAGNVPRNLSGLQNLTVLSLKANYFSGFVPSGFGSVELLDFSSNLLNGSLPLEFGGEKLRYLNLSYNKLTGSIPPEFGKMIPENATLDLSFNNLTGEIPEAVSLSNQKTEHFKGNVDLCGKPLKNLCSIPSTLSSPPNVSTTSPAIAVIPKPLESSPDSNSSGDPNPTKTQAQTQNNGLKPGTIVAIATADLAGIGALALIILYVYKIKKKKAATAAAAAASAESGEGKPPSKQSKNIQIPSESIIISTSLDEEPKRRWASCLKGNIGGGETSESANSSSDSDREDRSSPQRLGGAAGSNSGVGGGKLVMVDGETEMEMETLLKASAYVLGSSGGGSIVYKAVLADGTAFAVRRIGEISGGAAGKGMKEFEGQVRAIAKLRHPNLVKVRGFCWGDDEKLFICDYVSNGSLATCGYRRVGASPCHLPLEVRLKIARGLARGLAFLHEKKQVHANIKPSNILLSQDMEPIISDLGLDRLIYGTSKAGNGSSSRHFGSSQRSMVGTTTSLDNHMMASTGSNVNVANNNGMMMAASPYATPNSSVVVGPSPYQAPESLKNLKPNSKWDVYSFGVVLLELLTGRVFTERELSQWAPTTCSEDRSWVSRLADVSVRGEVEAREEDAMVACFKLGFSCACLVPQKRPSMKEAVQVLDKIPSHAHYYAPHFVVQS</sequence>
<dbReference type="Pfam" id="PF07714">
    <property type="entry name" value="PK_Tyr_Ser-Thr"/>
    <property type="match status" value="1"/>
</dbReference>
<dbReference type="InterPro" id="IPR001245">
    <property type="entry name" value="Ser-Thr/Tyr_kinase_cat_dom"/>
</dbReference>
<reference evidence="15" key="1">
    <citation type="submission" date="2022-08" db="EMBL/GenBank/DDBJ databases">
        <authorList>
            <person name="Gutierrez-Valencia J."/>
        </authorList>
    </citation>
    <scope>NUCLEOTIDE SEQUENCE</scope>
</reference>
<keyword evidence="4" id="KW-0433">Leucine-rich repeat</keyword>
<dbReference type="InterPro" id="IPR013210">
    <property type="entry name" value="LRR_N_plant-typ"/>
</dbReference>
<dbReference type="Proteomes" id="UP001154282">
    <property type="component" value="Unassembled WGS sequence"/>
</dbReference>
<feature type="compositionally biased region" description="Gly residues" evidence="11">
    <location>
        <begin position="449"/>
        <end position="461"/>
    </location>
</feature>
<feature type="transmembrane region" description="Helical" evidence="12">
    <location>
        <begin position="338"/>
        <end position="360"/>
    </location>
</feature>
<dbReference type="PROSITE" id="PS50011">
    <property type="entry name" value="PROTEIN_KINASE_DOM"/>
    <property type="match status" value="1"/>
</dbReference>
<keyword evidence="16" id="KW-1185">Reference proteome</keyword>
<feature type="compositionally biased region" description="Low complexity" evidence="11">
    <location>
        <begin position="309"/>
        <end position="321"/>
    </location>
</feature>
<keyword evidence="5 12" id="KW-0812">Transmembrane</keyword>
<dbReference type="Pfam" id="PF00560">
    <property type="entry name" value="LRR_1"/>
    <property type="match status" value="2"/>
</dbReference>
<evidence type="ECO:0000256" key="11">
    <source>
        <dbReference type="SAM" id="MobiDB-lite"/>
    </source>
</evidence>
<dbReference type="InterPro" id="IPR046959">
    <property type="entry name" value="PRK1-6/SRF4-like"/>
</dbReference>
<feature type="domain" description="Protein kinase" evidence="14">
    <location>
        <begin position="478"/>
        <end position="812"/>
    </location>
</feature>
<dbReference type="PANTHER" id="PTHR48007:SF47">
    <property type="entry name" value="PROTEIN KINASE DOMAIN-CONTAINING PROTEIN"/>
    <property type="match status" value="1"/>
</dbReference>
<evidence type="ECO:0000313" key="16">
    <source>
        <dbReference type="Proteomes" id="UP001154282"/>
    </source>
</evidence>
<comment type="subcellular location">
    <subcellularLocation>
        <location evidence="1">Membrane</location>
        <topology evidence="1">Single-pass type I membrane protein</topology>
    </subcellularLocation>
</comment>
<dbReference type="Pfam" id="PF13855">
    <property type="entry name" value="LRR_8"/>
    <property type="match status" value="1"/>
</dbReference>
<dbReference type="GO" id="GO:0016020">
    <property type="term" value="C:membrane"/>
    <property type="evidence" value="ECO:0007669"/>
    <property type="project" value="UniProtKB-SubCell"/>
</dbReference>
<dbReference type="InterPro" id="IPR000719">
    <property type="entry name" value="Prot_kinase_dom"/>
</dbReference>
<feature type="compositionally biased region" description="Polar residues" evidence="11">
    <location>
        <begin position="386"/>
        <end position="404"/>
    </location>
</feature>
<feature type="region of interest" description="Disordered" evidence="11">
    <location>
        <begin position="375"/>
        <end position="462"/>
    </location>
</feature>
<dbReference type="PROSITE" id="PS51450">
    <property type="entry name" value="LRR"/>
    <property type="match status" value="1"/>
</dbReference>
<dbReference type="Gene3D" id="3.80.10.10">
    <property type="entry name" value="Ribonuclease Inhibitor"/>
    <property type="match status" value="2"/>
</dbReference>
<protein>
    <recommendedName>
        <fullName evidence="14">Protein kinase domain-containing protein</fullName>
    </recommendedName>
</protein>
<dbReference type="FunFam" id="3.80.10.10:FF:000722">
    <property type="entry name" value="Leucine-rich repeat receptor-like protein kinase"/>
    <property type="match status" value="1"/>
</dbReference>
<dbReference type="EMBL" id="CAMGYJ010000007">
    <property type="protein sequence ID" value="CAI0445784.1"/>
    <property type="molecule type" value="Genomic_DNA"/>
</dbReference>
<dbReference type="FunFam" id="3.80.10.10:FF:000275">
    <property type="entry name" value="Leucine-rich repeat receptor-like protein kinase"/>
    <property type="match status" value="1"/>
</dbReference>
<dbReference type="Gene3D" id="3.30.200.20">
    <property type="entry name" value="Phosphorylase Kinase, domain 1"/>
    <property type="match status" value="1"/>
</dbReference>
<keyword evidence="10" id="KW-0325">Glycoprotein</keyword>
<evidence type="ECO:0000313" key="15">
    <source>
        <dbReference type="EMBL" id="CAI0445784.1"/>
    </source>
</evidence>
<evidence type="ECO:0000259" key="14">
    <source>
        <dbReference type="PROSITE" id="PS50011"/>
    </source>
</evidence>
<dbReference type="PANTHER" id="PTHR48007">
    <property type="entry name" value="LEUCINE-RICH REPEAT RECEPTOR-LIKE PROTEIN KINASE PXC1"/>
    <property type="match status" value="1"/>
</dbReference>
<evidence type="ECO:0000256" key="13">
    <source>
        <dbReference type="SAM" id="SignalP"/>
    </source>
</evidence>
<name>A0AAV0MI85_9ROSI</name>
<proteinExistence type="inferred from homology"/>
<evidence type="ECO:0000256" key="2">
    <source>
        <dbReference type="ARBA" id="ARBA00009592"/>
    </source>
</evidence>
<keyword evidence="9 12" id="KW-0472">Membrane</keyword>
<feature type="compositionally biased region" description="Polar residues" evidence="11">
    <location>
        <begin position="322"/>
        <end position="331"/>
    </location>
</feature>
<dbReference type="GO" id="GO:0004672">
    <property type="term" value="F:protein kinase activity"/>
    <property type="evidence" value="ECO:0007669"/>
    <property type="project" value="InterPro"/>
</dbReference>
<dbReference type="InterPro" id="IPR032675">
    <property type="entry name" value="LRR_dom_sf"/>
</dbReference>
<evidence type="ECO:0000256" key="6">
    <source>
        <dbReference type="ARBA" id="ARBA00022729"/>
    </source>
</evidence>
<evidence type="ECO:0000256" key="10">
    <source>
        <dbReference type="ARBA" id="ARBA00023180"/>
    </source>
</evidence>
<comment type="caution">
    <text evidence="15">The sequence shown here is derived from an EMBL/GenBank/DDBJ whole genome shotgun (WGS) entry which is preliminary data.</text>
</comment>
<keyword evidence="8 12" id="KW-1133">Transmembrane helix</keyword>
<keyword evidence="7" id="KW-0677">Repeat</keyword>
<dbReference type="InterPro" id="IPR011009">
    <property type="entry name" value="Kinase-like_dom_sf"/>
</dbReference>
<accession>A0AAV0MI85</accession>
<feature type="signal peptide" evidence="13">
    <location>
        <begin position="1"/>
        <end position="27"/>
    </location>
</feature>
<evidence type="ECO:0000256" key="3">
    <source>
        <dbReference type="ARBA" id="ARBA00022553"/>
    </source>
</evidence>
<dbReference type="SUPFAM" id="SSF52058">
    <property type="entry name" value="L domain-like"/>
    <property type="match status" value="1"/>
</dbReference>
<gene>
    <name evidence="15" type="ORF">LITE_LOCUS28728</name>
</gene>
<dbReference type="SUPFAM" id="SSF56112">
    <property type="entry name" value="Protein kinase-like (PK-like)"/>
    <property type="match status" value="1"/>
</dbReference>
<feature type="chain" id="PRO_5043841209" description="Protein kinase domain-containing protein" evidence="13">
    <location>
        <begin position="28"/>
        <end position="821"/>
    </location>
</feature>
<dbReference type="Gene3D" id="1.10.510.10">
    <property type="entry name" value="Transferase(Phosphotransferase) domain 1"/>
    <property type="match status" value="1"/>
</dbReference>
<evidence type="ECO:0000256" key="5">
    <source>
        <dbReference type="ARBA" id="ARBA00022692"/>
    </source>
</evidence>
<organism evidence="15 16">
    <name type="scientific">Linum tenue</name>
    <dbReference type="NCBI Taxonomy" id="586396"/>
    <lineage>
        <taxon>Eukaryota</taxon>
        <taxon>Viridiplantae</taxon>
        <taxon>Streptophyta</taxon>
        <taxon>Embryophyta</taxon>
        <taxon>Tracheophyta</taxon>
        <taxon>Spermatophyta</taxon>
        <taxon>Magnoliopsida</taxon>
        <taxon>eudicotyledons</taxon>
        <taxon>Gunneridae</taxon>
        <taxon>Pentapetalae</taxon>
        <taxon>rosids</taxon>
        <taxon>fabids</taxon>
        <taxon>Malpighiales</taxon>
        <taxon>Linaceae</taxon>
        <taxon>Linum</taxon>
    </lineage>
</organism>
<evidence type="ECO:0000256" key="9">
    <source>
        <dbReference type="ARBA" id="ARBA00023136"/>
    </source>
</evidence>
<evidence type="ECO:0000256" key="4">
    <source>
        <dbReference type="ARBA" id="ARBA00022614"/>
    </source>
</evidence>
<evidence type="ECO:0000256" key="8">
    <source>
        <dbReference type="ARBA" id="ARBA00022989"/>
    </source>
</evidence>
<evidence type="ECO:0000256" key="12">
    <source>
        <dbReference type="SAM" id="Phobius"/>
    </source>
</evidence>
<comment type="similarity">
    <text evidence="2">Belongs to the RLP family.</text>
</comment>
<keyword evidence="3" id="KW-0597">Phosphoprotein</keyword>
<dbReference type="AlphaFoldDB" id="A0AAV0MI85"/>
<feature type="region of interest" description="Disordered" evidence="11">
    <location>
        <begin position="304"/>
        <end position="331"/>
    </location>
</feature>
<evidence type="ECO:0000256" key="1">
    <source>
        <dbReference type="ARBA" id="ARBA00004479"/>
    </source>
</evidence>